<dbReference type="PROSITE" id="PS01151">
    <property type="entry name" value="FIMBRIAL_USHER"/>
    <property type="match status" value="1"/>
</dbReference>
<dbReference type="GO" id="GO:0009297">
    <property type="term" value="P:pilus assembly"/>
    <property type="evidence" value="ECO:0007669"/>
    <property type="project" value="InterPro"/>
</dbReference>
<dbReference type="FunFam" id="2.60.40.2610:FF:000001">
    <property type="entry name" value="Outer membrane fimbrial usher protein"/>
    <property type="match status" value="1"/>
</dbReference>
<evidence type="ECO:0000256" key="4">
    <source>
        <dbReference type="ARBA" id="ARBA00022452"/>
    </source>
</evidence>
<feature type="chain" id="PRO_5039905227" evidence="11">
    <location>
        <begin position="36"/>
        <end position="846"/>
    </location>
</feature>
<protein>
    <submittedName>
        <fullName evidence="14">Fimbrial biogenesis outer membrane usher protein</fullName>
    </submittedName>
</protein>
<evidence type="ECO:0000256" key="1">
    <source>
        <dbReference type="ARBA" id="ARBA00004571"/>
    </source>
</evidence>
<evidence type="ECO:0000256" key="5">
    <source>
        <dbReference type="ARBA" id="ARBA00022558"/>
    </source>
</evidence>
<organism evidence="14 15">
    <name type="scientific">Silvania hatchlandensis</name>
    <dbReference type="NCBI Taxonomy" id="2926469"/>
    <lineage>
        <taxon>Bacteria</taxon>
        <taxon>Pseudomonadati</taxon>
        <taxon>Pseudomonadota</taxon>
        <taxon>Gammaproteobacteria</taxon>
        <taxon>Enterobacterales</taxon>
        <taxon>Enterobacteriaceae</taxon>
        <taxon>Silvania</taxon>
    </lineage>
</organism>
<dbReference type="Proteomes" id="UP001063816">
    <property type="component" value="Unassembled WGS sequence"/>
</dbReference>
<evidence type="ECO:0000256" key="11">
    <source>
        <dbReference type="SAM" id="SignalP"/>
    </source>
</evidence>
<dbReference type="SUPFAM" id="SSF141729">
    <property type="entry name" value="FimD N-terminal domain-like"/>
    <property type="match status" value="1"/>
</dbReference>
<dbReference type="RefSeq" id="WP_271281577.1">
    <property type="nucleotide sequence ID" value="NZ_JAMGZK010000041.1"/>
</dbReference>
<evidence type="ECO:0000256" key="2">
    <source>
        <dbReference type="ARBA" id="ARBA00008064"/>
    </source>
</evidence>
<dbReference type="InterPro" id="IPR000015">
    <property type="entry name" value="Fimb_usher"/>
</dbReference>
<reference evidence="14" key="1">
    <citation type="submission" date="2022-05" db="EMBL/GenBank/DDBJ databases">
        <title>Description of a novel species of Leclercia; Leclercia tamurae and the Proposal for a Novel Genus Silvania gen. nov. Containing Two Novel Species Silvania hatchlandensis sp. nov. and Silvania confinis sp. nov. Isolated from the Rhizosphere of Oak.</title>
        <authorList>
            <person name="Maddock D.W."/>
            <person name="Brady C.L."/>
            <person name="Denman S."/>
            <person name="Arnold D."/>
        </authorList>
    </citation>
    <scope>NUCLEOTIDE SEQUENCE</scope>
    <source>
        <strain evidence="14">H19S6</strain>
    </source>
</reference>
<evidence type="ECO:0000313" key="14">
    <source>
        <dbReference type="EMBL" id="MCU6663849.1"/>
    </source>
</evidence>
<comment type="caution">
    <text evidence="14">The sequence shown here is derived from an EMBL/GenBank/DDBJ whole genome shotgun (WGS) entry which is preliminary data.</text>
</comment>
<keyword evidence="3 10" id="KW-0813">Transport</keyword>
<dbReference type="InterPro" id="IPR037224">
    <property type="entry name" value="PapC_N_sf"/>
</dbReference>
<evidence type="ECO:0000259" key="12">
    <source>
        <dbReference type="Pfam" id="PF13953"/>
    </source>
</evidence>
<evidence type="ECO:0000256" key="7">
    <source>
        <dbReference type="ARBA" id="ARBA00022729"/>
    </source>
</evidence>
<sequence>MPWYFSSKTPRHPARALLIALNCVVLSVGVQQALAEDYFNPALLDIDTPGQGKTDLTLYEKGPGIAPGSYQVDVYVNNNKVANRKINFGVQQPTSGSAILQPCLSVETLRSLGIQSDKFSVTKDDGCVDLSGLPAASATFRPGQRQLLLSIPQAAITPVPHGYVAPDEMDNGINALLLNYSYSTQDSRSRGEDGGHQRNDYLNLRPGLNLGAWRLRTYSTWSETRDDRTTQRDFSPVYSYAQRNILSLGSVVTLGQSSTPSDVFDSLAFTGAQIASDDDMLADSLKGFAPRIRGVAHSNAQVVVRQNGYVIYQNYVAPGAFEINDLYPTGGSGDLNVTVKETDGSEQHFVVPYASVPVLQREGRFKYSLTGGHYRSYDHRVEKTPFLQGTGIYGLPYDITAYGGIQTSQYYDALALGTGKNIGDWGAFSVDMTTAKSQMQEQKTSHGRALRVRYSKDFATTGTHFTVAGYRYNSAGFNTMTDVFDSHTHDDDWTQADRLHNRQEATLDQSLGGSLGSVTLSLVKENYWHSDQGMTSLSVGYNGSWHGISYGVNYALSKNVQDEEDDDPWVNEQTFGFNVSVPLEHWLSNTWVNYILNNSKHDTSQSVGLNGTALADNNLSWGVQQGHSHSSGYSTNLNSDYKATYGEMTAGYSQDNQQRQLNLGVEGSMIVHAHGVTLGQPMGDTVALMEAPGASGTGIDNQNGVKIDYRGYAIVPYVTPYHHNTLALDTESLPPGADVGQAAKVITPTRGAIVRAHFDTRVGSRVLLTLTRADGRPVPFGAAATPAHESGEFIVGDGGQVYLTGMHARGSVNVSWGKGAGAHCSAHYQLPSGSADPVISVTAQCS</sequence>
<proteinExistence type="inferred from homology"/>
<feature type="signal peptide" evidence="11">
    <location>
        <begin position="1"/>
        <end position="35"/>
    </location>
</feature>
<evidence type="ECO:0000256" key="10">
    <source>
        <dbReference type="RuleBase" id="RU003884"/>
    </source>
</evidence>
<keyword evidence="7 11" id="KW-0732">Signal</keyword>
<keyword evidence="4" id="KW-1134">Transmembrane beta strand</keyword>
<dbReference type="FunFam" id="2.60.40.3110:FF:000001">
    <property type="entry name" value="Putative fimbrial outer membrane usher"/>
    <property type="match status" value="1"/>
</dbReference>
<keyword evidence="9 10" id="KW-0998">Cell outer membrane</keyword>
<keyword evidence="8 10" id="KW-0472">Membrane</keyword>
<dbReference type="Gene3D" id="2.60.40.2070">
    <property type="match status" value="1"/>
</dbReference>
<evidence type="ECO:0000256" key="6">
    <source>
        <dbReference type="ARBA" id="ARBA00022692"/>
    </source>
</evidence>
<dbReference type="EMBL" id="JAMGZK010000041">
    <property type="protein sequence ID" value="MCU6663849.1"/>
    <property type="molecule type" value="Genomic_DNA"/>
</dbReference>
<dbReference type="Gene3D" id="3.10.20.410">
    <property type="match status" value="1"/>
</dbReference>
<dbReference type="Pfam" id="PF13953">
    <property type="entry name" value="PapC_C"/>
    <property type="match status" value="1"/>
</dbReference>
<gene>
    <name evidence="14" type="ORF">M8014_05755</name>
</gene>
<dbReference type="AlphaFoldDB" id="A0A9J6PYT0"/>
<dbReference type="InterPro" id="IPR042186">
    <property type="entry name" value="FimD_plug_dom"/>
</dbReference>
<dbReference type="InterPro" id="IPR025885">
    <property type="entry name" value="PapC_N"/>
</dbReference>
<evidence type="ECO:0000256" key="3">
    <source>
        <dbReference type="ARBA" id="ARBA00022448"/>
    </source>
</evidence>
<accession>A0A9J6PYT0</accession>
<evidence type="ECO:0000259" key="13">
    <source>
        <dbReference type="Pfam" id="PF13954"/>
    </source>
</evidence>
<dbReference type="InterPro" id="IPR043142">
    <property type="entry name" value="PapC-like_C_sf"/>
</dbReference>
<feature type="domain" description="PapC N-terminal" evidence="13">
    <location>
        <begin position="38"/>
        <end position="183"/>
    </location>
</feature>
<dbReference type="PANTHER" id="PTHR30451">
    <property type="entry name" value="OUTER MEMBRANE USHER PROTEIN"/>
    <property type="match status" value="1"/>
</dbReference>
<evidence type="ECO:0000313" key="15">
    <source>
        <dbReference type="Proteomes" id="UP001063816"/>
    </source>
</evidence>
<evidence type="ECO:0000256" key="9">
    <source>
        <dbReference type="ARBA" id="ARBA00023237"/>
    </source>
</evidence>
<keyword evidence="15" id="KW-1185">Reference proteome</keyword>
<name>A0A9J6PYT0_9ENTR</name>
<dbReference type="InterPro" id="IPR018030">
    <property type="entry name" value="Fimbrial_membr_usher_CS"/>
</dbReference>
<dbReference type="GO" id="GO:0009279">
    <property type="term" value="C:cell outer membrane"/>
    <property type="evidence" value="ECO:0007669"/>
    <property type="project" value="UniProtKB-SubCell"/>
</dbReference>
<dbReference type="GO" id="GO:0015473">
    <property type="term" value="F:fimbrial usher porin activity"/>
    <property type="evidence" value="ECO:0007669"/>
    <property type="project" value="InterPro"/>
</dbReference>
<comment type="similarity">
    <text evidence="2 10">Belongs to the fimbrial export usher family.</text>
</comment>
<keyword evidence="5 10" id="KW-1029">Fimbrium biogenesis</keyword>
<dbReference type="InterPro" id="IPR025949">
    <property type="entry name" value="PapC-like_C"/>
</dbReference>
<evidence type="ECO:0000256" key="8">
    <source>
        <dbReference type="ARBA" id="ARBA00023136"/>
    </source>
</evidence>
<feature type="domain" description="PapC-like C-terminal" evidence="12">
    <location>
        <begin position="767"/>
        <end position="831"/>
    </location>
</feature>
<dbReference type="PANTHER" id="PTHR30451:SF21">
    <property type="entry name" value="FIMBRIAL USHER DOMAIN-CONTAINING PROTEIN YDET-RELATED"/>
    <property type="match status" value="1"/>
</dbReference>
<dbReference type="Pfam" id="PF13954">
    <property type="entry name" value="PapC_N"/>
    <property type="match status" value="1"/>
</dbReference>
<dbReference type="Gene3D" id="2.60.40.3110">
    <property type="match status" value="1"/>
</dbReference>
<dbReference type="Pfam" id="PF00577">
    <property type="entry name" value="Usher"/>
    <property type="match status" value="1"/>
</dbReference>
<dbReference type="Gene3D" id="2.60.40.2610">
    <property type="entry name" value="Outer membrane usher protein FimD, plug domain"/>
    <property type="match status" value="1"/>
</dbReference>
<comment type="subcellular location">
    <subcellularLocation>
        <location evidence="1 10">Cell outer membrane</location>
        <topology evidence="1 10">Multi-pass membrane protein</topology>
    </subcellularLocation>
</comment>
<keyword evidence="6 10" id="KW-0812">Transmembrane</keyword>